<dbReference type="Proteomes" id="UP000696573">
    <property type="component" value="Unassembled WGS sequence"/>
</dbReference>
<evidence type="ECO:0000256" key="6">
    <source>
        <dbReference type="ARBA" id="ARBA00023136"/>
    </source>
</evidence>
<evidence type="ECO:0000313" key="12">
    <source>
        <dbReference type="Proteomes" id="UP000696573"/>
    </source>
</evidence>
<evidence type="ECO:0000256" key="2">
    <source>
        <dbReference type="ARBA" id="ARBA00022448"/>
    </source>
</evidence>
<reference evidence="11" key="1">
    <citation type="submission" date="2021-10" db="EMBL/GenBank/DDBJ databases">
        <authorList>
            <person name="Piombo E."/>
        </authorList>
    </citation>
    <scope>NUCLEOTIDE SEQUENCE</scope>
</reference>
<sequence>MTSSNSPLPEEATMSNMPPGPELRSQSPGHFRLVLGHMDISHNVLRHPYRGEGTAESPFLIEFLPEDPYNPMEFPSWIKWSITFVLAVASLAVAFASTAYSTGIEDIMEQLDVSSEVAIIGLSLFVLGLAVGPVFCAPLSEEYGRQYLFITTMAAHHVTFNAGAAASRNIETLIILRFFAVVFGAAPYTNSNAVLAGIFPASQRGVAMTFFGAAPFLGPALGPIAGGFLGAAGGWRWIQGLMAIFTAVF</sequence>
<evidence type="ECO:0000256" key="9">
    <source>
        <dbReference type="SAM" id="Phobius"/>
    </source>
</evidence>
<dbReference type="AlphaFoldDB" id="A0A9N9VVD9"/>
<feature type="transmembrane region" description="Helical" evidence="9">
    <location>
        <begin position="178"/>
        <end position="199"/>
    </location>
</feature>
<dbReference type="PROSITE" id="PS50850">
    <property type="entry name" value="MFS"/>
    <property type="match status" value="1"/>
</dbReference>
<comment type="caution">
    <text evidence="11">The sequence shown here is derived from an EMBL/GenBank/DDBJ whole genome shotgun (WGS) entry which is preliminary data.</text>
</comment>
<feature type="domain" description="Major facilitator superfamily (MFS) profile" evidence="10">
    <location>
        <begin position="82"/>
        <end position="249"/>
    </location>
</feature>
<dbReference type="Gene3D" id="1.20.1720.10">
    <property type="entry name" value="Multidrug resistance protein D"/>
    <property type="match status" value="1"/>
</dbReference>
<dbReference type="PANTHER" id="PTHR23502:SF186">
    <property type="entry name" value="MAJOR FACILITATOR SUPERFAMILY (MFS) PROFILE DOMAIN-CONTAINING PROTEIN"/>
    <property type="match status" value="1"/>
</dbReference>
<organism evidence="11 12">
    <name type="scientific">Clonostachys rhizophaga</name>
    <dbReference type="NCBI Taxonomy" id="160324"/>
    <lineage>
        <taxon>Eukaryota</taxon>
        <taxon>Fungi</taxon>
        <taxon>Dikarya</taxon>
        <taxon>Ascomycota</taxon>
        <taxon>Pezizomycotina</taxon>
        <taxon>Sordariomycetes</taxon>
        <taxon>Hypocreomycetidae</taxon>
        <taxon>Hypocreales</taxon>
        <taxon>Bionectriaceae</taxon>
        <taxon>Clonostachys</taxon>
    </lineage>
</organism>
<keyword evidence="3" id="KW-1003">Cell membrane</keyword>
<feature type="transmembrane region" description="Helical" evidence="9">
    <location>
        <begin position="205"/>
        <end position="232"/>
    </location>
</feature>
<evidence type="ECO:0000256" key="5">
    <source>
        <dbReference type="ARBA" id="ARBA00022989"/>
    </source>
</evidence>
<evidence type="ECO:0000256" key="1">
    <source>
        <dbReference type="ARBA" id="ARBA00004651"/>
    </source>
</evidence>
<dbReference type="OrthoDB" id="446368at2759"/>
<evidence type="ECO:0000256" key="8">
    <source>
        <dbReference type="SAM" id="MobiDB-lite"/>
    </source>
</evidence>
<dbReference type="InterPro" id="IPR036259">
    <property type="entry name" value="MFS_trans_sf"/>
</dbReference>
<name>A0A9N9VVD9_9HYPO</name>
<keyword evidence="4 9" id="KW-0812">Transmembrane</keyword>
<feature type="transmembrane region" description="Helical" evidence="9">
    <location>
        <begin position="117"/>
        <end position="135"/>
    </location>
</feature>
<gene>
    <name evidence="11" type="ORF">CRHIZ90672A_00009284</name>
</gene>
<dbReference type="Pfam" id="PF07690">
    <property type="entry name" value="MFS_1"/>
    <property type="match status" value="1"/>
</dbReference>
<evidence type="ECO:0000256" key="7">
    <source>
        <dbReference type="ARBA" id="ARBA00038459"/>
    </source>
</evidence>
<feature type="transmembrane region" description="Helical" evidence="9">
    <location>
        <begin position="77"/>
        <end position="96"/>
    </location>
</feature>
<evidence type="ECO:0000313" key="11">
    <source>
        <dbReference type="EMBL" id="CAH0034465.1"/>
    </source>
</evidence>
<keyword evidence="2" id="KW-0813">Transport</keyword>
<dbReference type="InterPro" id="IPR011701">
    <property type="entry name" value="MFS"/>
</dbReference>
<evidence type="ECO:0000256" key="3">
    <source>
        <dbReference type="ARBA" id="ARBA00022475"/>
    </source>
</evidence>
<dbReference type="SUPFAM" id="SSF103473">
    <property type="entry name" value="MFS general substrate transporter"/>
    <property type="match status" value="1"/>
</dbReference>
<proteinExistence type="inferred from homology"/>
<comment type="subcellular location">
    <subcellularLocation>
        <location evidence="1">Cell membrane</location>
        <topology evidence="1">Multi-pass membrane protein</topology>
    </subcellularLocation>
</comment>
<dbReference type="PANTHER" id="PTHR23502">
    <property type="entry name" value="MAJOR FACILITATOR SUPERFAMILY"/>
    <property type="match status" value="1"/>
</dbReference>
<dbReference type="InterPro" id="IPR020846">
    <property type="entry name" value="MFS_dom"/>
</dbReference>
<accession>A0A9N9VVD9</accession>
<dbReference type="GO" id="GO:0005886">
    <property type="term" value="C:plasma membrane"/>
    <property type="evidence" value="ECO:0007669"/>
    <property type="project" value="UniProtKB-SubCell"/>
</dbReference>
<dbReference type="GO" id="GO:0022857">
    <property type="term" value="F:transmembrane transporter activity"/>
    <property type="evidence" value="ECO:0007669"/>
    <property type="project" value="InterPro"/>
</dbReference>
<protein>
    <recommendedName>
        <fullName evidence="10">Major facilitator superfamily (MFS) profile domain-containing protein</fullName>
    </recommendedName>
</protein>
<evidence type="ECO:0000256" key="4">
    <source>
        <dbReference type="ARBA" id="ARBA00022692"/>
    </source>
</evidence>
<keyword evidence="5 9" id="KW-1133">Transmembrane helix</keyword>
<feature type="region of interest" description="Disordered" evidence="8">
    <location>
        <begin position="1"/>
        <end position="25"/>
    </location>
</feature>
<evidence type="ECO:0000259" key="10">
    <source>
        <dbReference type="PROSITE" id="PS50850"/>
    </source>
</evidence>
<dbReference type="EMBL" id="CABFNQ020000750">
    <property type="protein sequence ID" value="CAH0034465.1"/>
    <property type="molecule type" value="Genomic_DNA"/>
</dbReference>
<comment type="similarity">
    <text evidence="7">Belongs to the major facilitator superfamily. DHA1 family. Polyamines/proton antiporter (TC 2.A.1.2.16) subfamily.</text>
</comment>
<keyword evidence="12" id="KW-1185">Reference proteome</keyword>
<keyword evidence="6 9" id="KW-0472">Membrane</keyword>